<organism evidence="1 2">
    <name type="scientific">Avena sativa</name>
    <name type="common">Oat</name>
    <dbReference type="NCBI Taxonomy" id="4498"/>
    <lineage>
        <taxon>Eukaryota</taxon>
        <taxon>Viridiplantae</taxon>
        <taxon>Streptophyta</taxon>
        <taxon>Embryophyta</taxon>
        <taxon>Tracheophyta</taxon>
        <taxon>Spermatophyta</taxon>
        <taxon>Magnoliopsida</taxon>
        <taxon>Liliopsida</taxon>
        <taxon>Poales</taxon>
        <taxon>Poaceae</taxon>
        <taxon>BOP clade</taxon>
        <taxon>Pooideae</taxon>
        <taxon>Poodae</taxon>
        <taxon>Poeae</taxon>
        <taxon>Poeae Chloroplast Group 1 (Aveneae type)</taxon>
        <taxon>Aveninae</taxon>
        <taxon>Avena</taxon>
    </lineage>
</organism>
<evidence type="ECO:0000313" key="2">
    <source>
        <dbReference type="Proteomes" id="UP001732700"/>
    </source>
</evidence>
<sequence length="207" mass="24445">MCTLLKRLKSCANKPWLMTGDFNEVLWQKEHFSASRRGERQMAEFRNTLSFCDLHDLGYRGVPWTYDNKKEGSRNVKVRLDRVVASPSWFSYFSDANVSHLVSSRSDHCPILIDLEKSLNKRRPKRPWRCEIMWEREDSLGEEIETTWRSSPCARNMNDVNRKLDYMRGSLNKWKNKHFGYVDKEIKSLKEELGKPLIKSILVPCLE</sequence>
<dbReference type="Proteomes" id="UP001732700">
    <property type="component" value="Chromosome 5D"/>
</dbReference>
<keyword evidence="2" id="KW-1185">Reference proteome</keyword>
<name>A0ACD5YK46_AVESA</name>
<reference evidence="1" key="1">
    <citation type="submission" date="2021-05" db="EMBL/GenBank/DDBJ databases">
        <authorList>
            <person name="Scholz U."/>
            <person name="Mascher M."/>
            <person name="Fiebig A."/>
        </authorList>
    </citation>
    <scope>NUCLEOTIDE SEQUENCE [LARGE SCALE GENOMIC DNA]</scope>
</reference>
<reference evidence="1" key="2">
    <citation type="submission" date="2025-09" db="UniProtKB">
        <authorList>
            <consortium name="EnsemblPlants"/>
        </authorList>
    </citation>
    <scope>IDENTIFICATION</scope>
</reference>
<accession>A0ACD5YK46</accession>
<protein>
    <submittedName>
        <fullName evidence="1">Uncharacterized protein</fullName>
    </submittedName>
</protein>
<dbReference type="EnsemblPlants" id="AVESA.00010b.r2.5DG0995360.1">
    <property type="protein sequence ID" value="AVESA.00010b.r2.5DG0995360.1.CDS.1"/>
    <property type="gene ID" value="AVESA.00010b.r2.5DG0995360"/>
</dbReference>
<evidence type="ECO:0000313" key="1">
    <source>
        <dbReference type="EnsemblPlants" id="AVESA.00010b.r2.5DG0995360.1.CDS.1"/>
    </source>
</evidence>
<proteinExistence type="predicted"/>